<dbReference type="EMBL" id="CAEKDK010000004">
    <property type="protein sequence ID" value="CAB4278134.1"/>
    <property type="molecule type" value="Genomic_DNA"/>
</dbReference>
<name>A0A6J5US84_PRUAR</name>
<proteinExistence type="predicted"/>
<sequence length="75" mass="8583">MMRSFIPTMIVFNNNNNNNNHVDQNNNNNHGRAMQPPELPLGLEGPSWAMDSHGWEMGKMVEEEKGGRGWEEMRG</sequence>
<accession>A0A6J5US84</accession>
<dbReference type="AlphaFoldDB" id="A0A6J5US84"/>
<dbReference type="Proteomes" id="UP000507222">
    <property type="component" value="Unassembled WGS sequence"/>
</dbReference>
<evidence type="ECO:0000313" key="3">
    <source>
        <dbReference type="Proteomes" id="UP000507222"/>
    </source>
</evidence>
<gene>
    <name evidence="2" type="ORF">CURHAP_LOCUS28403</name>
</gene>
<organism evidence="2 3">
    <name type="scientific">Prunus armeniaca</name>
    <name type="common">Apricot</name>
    <name type="synonym">Armeniaca vulgaris</name>
    <dbReference type="NCBI Taxonomy" id="36596"/>
    <lineage>
        <taxon>Eukaryota</taxon>
        <taxon>Viridiplantae</taxon>
        <taxon>Streptophyta</taxon>
        <taxon>Embryophyta</taxon>
        <taxon>Tracheophyta</taxon>
        <taxon>Spermatophyta</taxon>
        <taxon>Magnoliopsida</taxon>
        <taxon>eudicotyledons</taxon>
        <taxon>Gunneridae</taxon>
        <taxon>Pentapetalae</taxon>
        <taxon>rosids</taxon>
        <taxon>fabids</taxon>
        <taxon>Rosales</taxon>
        <taxon>Rosaceae</taxon>
        <taxon>Amygdaloideae</taxon>
        <taxon>Amygdaleae</taxon>
        <taxon>Prunus</taxon>
    </lineage>
</organism>
<protein>
    <submittedName>
        <fullName evidence="2">Uncharacterized protein</fullName>
    </submittedName>
</protein>
<evidence type="ECO:0000313" key="2">
    <source>
        <dbReference type="EMBL" id="CAB4278134.1"/>
    </source>
</evidence>
<feature type="region of interest" description="Disordered" evidence="1">
    <location>
        <begin position="16"/>
        <end position="47"/>
    </location>
</feature>
<reference evidence="2 3" key="1">
    <citation type="submission" date="2020-05" db="EMBL/GenBank/DDBJ databases">
        <authorList>
            <person name="Campoy J."/>
            <person name="Schneeberger K."/>
            <person name="Spophaly S."/>
        </authorList>
    </citation>
    <scope>NUCLEOTIDE SEQUENCE [LARGE SCALE GENOMIC DNA]</scope>
    <source>
        <strain evidence="2">PruArmRojPasFocal</strain>
    </source>
</reference>
<evidence type="ECO:0000256" key="1">
    <source>
        <dbReference type="SAM" id="MobiDB-lite"/>
    </source>
</evidence>
<feature type="compositionally biased region" description="Low complexity" evidence="1">
    <location>
        <begin position="16"/>
        <end position="29"/>
    </location>
</feature>